<evidence type="ECO:0000256" key="1">
    <source>
        <dbReference type="ARBA" id="ARBA00004651"/>
    </source>
</evidence>
<dbReference type="Gene3D" id="1.10.3720.10">
    <property type="entry name" value="MetI-like"/>
    <property type="match status" value="1"/>
</dbReference>
<comment type="similarity">
    <text evidence="7">Belongs to the binding-protein-dependent transport system permease family.</text>
</comment>
<dbReference type="GO" id="GO:0055085">
    <property type="term" value="P:transmembrane transport"/>
    <property type="evidence" value="ECO:0007669"/>
    <property type="project" value="InterPro"/>
</dbReference>
<dbReference type="SUPFAM" id="SSF161098">
    <property type="entry name" value="MetI-like"/>
    <property type="match status" value="1"/>
</dbReference>
<keyword evidence="8" id="KW-0175">Coiled coil</keyword>
<evidence type="ECO:0000256" key="2">
    <source>
        <dbReference type="ARBA" id="ARBA00022448"/>
    </source>
</evidence>
<evidence type="ECO:0000256" key="4">
    <source>
        <dbReference type="ARBA" id="ARBA00022692"/>
    </source>
</evidence>
<dbReference type="KEGG" id="pnd:Pla175_38530"/>
<dbReference type="GO" id="GO:0005886">
    <property type="term" value="C:plasma membrane"/>
    <property type="evidence" value="ECO:0007669"/>
    <property type="project" value="UniProtKB-SubCell"/>
</dbReference>
<dbReference type="AlphaFoldDB" id="A0A518DG65"/>
<dbReference type="InterPro" id="IPR035906">
    <property type="entry name" value="MetI-like_sf"/>
</dbReference>
<feature type="transmembrane region" description="Helical" evidence="7">
    <location>
        <begin position="37"/>
        <end position="57"/>
    </location>
</feature>
<gene>
    <name evidence="10" type="primary">cmpB</name>
    <name evidence="10" type="ORF">Pla175_38530</name>
</gene>
<keyword evidence="2 7" id="KW-0813">Transport</keyword>
<dbReference type="PANTHER" id="PTHR30151">
    <property type="entry name" value="ALKANE SULFONATE ABC TRANSPORTER-RELATED, MEMBRANE SUBUNIT"/>
    <property type="match status" value="1"/>
</dbReference>
<feature type="coiled-coil region" evidence="8">
    <location>
        <begin position="106"/>
        <end position="216"/>
    </location>
</feature>
<evidence type="ECO:0000256" key="6">
    <source>
        <dbReference type="ARBA" id="ARBA00023136"/>
    </source>
</evidence>
<protein>
    <submittedName>
        <fullName evidence="10">Bicarbonate transport system permease protein CmpB</fullName>
    </submittedName>
</protein>
<reference evidence="10 11" key="1">
    <citation type="submission" date="2019-02" db="EMBL/GenBank/DDBJ databases">
        <title>Deep-cultivation of Planctomycetes and their phenomic and genomic characterization uncovers novel biology.</title>
        <authorList>
            <person name="Wiegand S."/>
            <person name="Jogler M."/>
            <person name="Boedeker C."/>
            <person name="Pinto D."/>
            <person name="Vollmers J."/>
            <person name="Rivas-Marin E."/>
            <person name="Kohn T."/>
            <person name="Peeters S.H."/>
            <person name="Heuer A."/>
            <person name="Rast P."/>
            <person name="Oberbeckmann S."/>
            <person name="Bunk B."/>
            <person name="Jeske O."/>
            <person name="Meyerdierks A."/>
            <person name="Storesund J.E."/>
            <person name="Kallscheuer N."/>
            <person name="Luecker S."/>
            <person name="Lage O.M."/>
            <person name="Pohl T."/>
            <person name="Merkel B.J."/>
            <person name="Hornburger P."/>
            <person name="Mueller R.-W."/>
            <person name="Bruemmer F."/>
            <person name="Labrenz M."/>
            <person name="Spormann A.M."/>
            <person name="Op den Camp H."/>
            <person name="Overmann J."/>
            <person name="Amann R."/>
            <person name="Jetten M.S.M."/>
            <person name="Mascher T."/>
            <person name="Medema M.H."/>
            <person name="Devos D.P."/>
            <person name="Kaster A.-K."/>
            <person name="Ovreas L."/>
            <person name="Rohde M."/>
            <person name="Galperin M.Y."/>
            <person name="Jogler C."/>
        </authorList>
    </citation>
    <scope>NUCLEOTIDE SEQUENCE [LARGE SCALE GENOMIC DNA]</scope>
    <source>
        <strain evidence="10 11">Pla175</strain>
    </source>
</reference>
<dbReference type="RefSeq" id="WP_145288948.1">
    <property type="nucleotide sequence ID" value="NZ_CP036291.1"/>
</dbReference>
<feature type="transmembrane region" description="Helical" evidence="7">
    <location>
        <begin position="496"/>
        <end position="514"/>
    </location>
</feature>
<evidence type="ECO:0000256" key="7">
    <source>
        <dbReference type="RuleBase" id="RU363032"/>
    </source>
</evidence>
<keyword evidence="6 7" id="KW-0472">Membrane</keyword>
<evidence type="ECO:0000313" key="11">
    <source>
        <dbReference type="Proteomes" id="UP000317429"/>
    </source>
</evidence>
<organism evidence="10 11">
    <name type="scientific">Pirellulimonas nuda</name>
    <dbReference type="NCBI Taxonomy" id="2528009"/>
    <lineage>
        <taxon>Bacteria</taxon>
        <taxon>Pseudomonadati</taxon>
        <taxon>Planctomycetota</taxon>
        <taxon>Planctomycetia</taxon>
        <taxon>Pirellulales</taxon>
        <taxon>Lacipirellulaceae</taxon>
        <taxon>Pirellulimonas</taxon>
    </lineage>
</organism>
<evidence type="ECO:0000256" key="3">
    <source>
        <dbReference type="ARBA" id="ARBA00022475"/>
    </source>
</evidence>
<evidence type="ECO:0000259" key="9">
    <source>
        <dbReference type="PROSITE" id="PS50928"/>
    </source>
</evidence>
<dbReference type="Pfam" id="PF00528">
    <property type="entry name" value="BPD_transp_1"/>
    <property type="match status" value="1"/>
</dbReference>
<feature type="transmembrane region" description="Helical" evidence="7">
    <location>
        <begin position="442"/>
        <end position="469"/>
    </location>
</feature>
<dbReference type="InterPro" id="IPR000515">
    <property type="entry name" value="MetI-like"/>
</dbReference>
<feature type="domain" description="ABC transmembrane type-1" evidence="9">
    <location>
        <begin position="308"/>
        <end position="518"/>
    </location>
</feature>
<name>A0A518DG65_9BACT</name>
<feature type="transmembrane region" description="Helical" evidence="7">
    <location>
        <begin position="396"/>
        <end position="421"/>
    </location>
</feature>
<evidence type="ECO:0000256" key="5">
    <source>
        <dbReference type="ARBA" id="ARBA00022989"/>
    </source>
</evidence>
<evidence type="ECO:0000313" key="10">
    <source>
        <dbReference type="EMBL" id="QDU90449.1"/>
    </source>
</evidence>
<evidence type="ECO:0000256" key="8">
    <source>
        <dbReference type="SAM" id="Coils"/>
    </source>
</evidence>
<dbReference type="Proteomes" id="UP000317429">
    <property type="component" value="Chromosome"/>
</dbReference>
<comment type="subcellular location">
    <subcellularLocation>
        <location evidence="1 7">Cell membrane</location>
        <topology evidence="1 7">Multi-pass membrane protein</topology>
    </subcellularLocation>
</comment>
<sequence length="534" mass="57653">MKYTLIKAIDVAGLNFLTPVVLLCYGEEPAKQLREIGRYIVLPLLAVAVAVGVWVLVAERIQTKSGKLPNPAQTWSAASAIWTFHLREEDKADAYLAEGSNRAQMLDETEARLAKLEAAAGIIESKLSSSQADASAAVDAKQSPAEARVAKATAEITRARSRREEALLRLAQKLPAGSPEGKEQLVGYVRAHEAKKQLEREELKALRDQLAAQQAGAKPEVERWTRLQSSVAEEQQYLAKKADLLAGANRAARLDREKAQLTEAEQELLAATGADALAAARRVERAEGRIASVAQSAYAQPATLPFQTKRSVLCVFCGFLLGSAIAIPIGILCGLSKTVMAMATPFIALLKPVSPIVWLPVALIIVSGFIPDPDKNPLVQKLWALPWMGDYKINPAFIASAITVALCSLWATMTNTALGVASVDKDHLNVARVLRLGFWDRLFKIVLPSALPLMFAGLRISLGVGWMVLIAAELLSSSEGIGKFVWDQFNNGASDSFAKMVVVVFEVGVVGLLLDRVMIVFQRLVSFDGAPAAI</sequence>
<keyword evidence="5 7" id="KW-1133">Transmembrane helix</keyword>
<dbReference type="PROSITE" id="PS50928">
    <property type="entry name" value="ABC_TM1"/>
    <property type="match status" value="1"/>
</dbReference>
<keyword evidence="4 7" id="KW-0812">Transmembrane</keyword>
<keyword evidence="3" id="KW-1003">Cell membrane</keyword>
<dbReference type="CDD" id="cd06261">
    <property type="entry name" value="TM_PBP2"/>
    <property type="match status" value="1"/>
</dbReference>
<dbReference type="OrthoDB" id="9804353at2"/>
<feature type="transmembrane region" description="Helical" evidence="7">
    <location>
        <begin position="347"/>
        <end position="370"/>
    </location>
</feature>
<accession>A0A518DG65</accession>
<keyword evidence="11" id="KW-1185">Reference proteome</keyword>
<dbReference type="EMBL" id="CP036291">
    <property type="protein sequence ID" value="QDU90449.1"/>
    <property type="molecule type" value="Genomic_DNA"/>
</dbReference>
<feature type="transmembrane region" description="Helical" evidence="7">
    <location>
        <begin position="310"/>
        <end position="335"/>
    </location>
</feature>
<proteinExistence type="inferred from homology"/>
<dbReference type="PANTHER" id="PTHR30151:SF7">
    <property type="entry name" value="NITRATE IMPORT PERMEASE PROTEIN NRTB"/>
    <property type="match status" value="1"/>
</dbReference>